<evidence type="ECO:0000259" key="2">
    <source>
        <dbReference type="SMART" id="SM00912"/>
    </source>
</evidence>
<name>A0AA44Y1V1_BURVI</name>
<feature type="compositionally biased region" description="Basic and acidic residues" evidence="1">
    <location>
        <begin position="2933"/>
        <end position="2943"/>
    </location>
</feature>
<gene>
    <name evidence="3" type="ORF">C6T65_20860</name>
</gene>
<dbReference type="Gene3D" id="2.160.20.10">
    <property type="entry name" value="Single-stranded right-handed beta-helix, Pectin lyase-like"/>
    <property type="match status" value="1"/>
</dbReference>
<dbReference type="NCBIfam" id="TIGR01731">
    <property type="entry name" value="fil_hemag_20aa"/>
    <property type="match status" value="5"/>
</dbReference>
<feature type="region of interest" description="Disordered" evidence="1">
    <location>
        <begin position="2911"/>
        <end position="2961"/>
    </location>
</feature>
<sequence length="3012" mass="292485">MRRITRDIEARLVQRGTAKQTIIFDNASLTSEVHALWVKATAWIMTVVMYFAPTVFLADQTAHAAPIIDPRAPITFQPSVTQTSTGIPAINIPAANANGISVGQYQSFGVGPEGLVLNNSTVAGSPLLGGTLGANPNLNGRPATTIINQVTSNAIATLNGPLEVFGSPASVIVAAPGGISVNGMALTNIPGLTLTTGTPQFLTGAGGASTDFAHAGAVAFDVRSGNISIDGPAGVNGPGAGIEGTVGNIDLIGQSVSLAAPLRADQRLNVVTGNQIVTPTAMGVSGNTYATSSSGATNTAAAIGKTVAVDASQYGSVTSGTVYIVSTAAGMGVNMQGTLSATAGNVVVNSNGDIAVGQTFANQNVALASAGNTTIAGTGLANQNYTVNANGDINAMGSVSAGQNVAMTAGGNLNAASVAANGSANLTAGQSMTIGSLSAHDIALQTTNGDLTVAGLSAPGAVSAKAGRDLTVNGAVQGGSTVALTGGRNATVNGSVSGVGNTTIAAQTGSAQINGDAVTNAALSIAAGQSTTVGGNVSAQGPLSLTSSAGDTTISGTAVTPGALTVQAGGTTTLGGQTQAATANVSGGNVAVNGALTTTGDATLTATNGNLTGTGAIGTTQGNVSLSASQNIAYNGGVQSGGAVTATAGQDATLANVSAPGAITIQAGRDATETGNLVGGSTVQMTAGRNASVDGSVASVGNTTITAQSGSATVNGNARSNSALTVSAAQDATIGGTAQAQGPVTIATQGGSITGQGNVTSSQGAVNLNAGQAIALNGAVQSGSTIDATAGTNASFGGTVTAPGAVTIQTGQNTTLGGDVTSGGHLSVTSGGSTQVNGNAASIGDMTLAANGGRLSTTGNAVSMGALNATGQQGVNLGGTVYSGSNTSIGSSAGSVSVAGAVLTPGALNINAGQDATVAGSVQSGQNTTISAGRDANLNGGLSVSNVGNAGVTAGRDVNGTGAISVANDTTLKAGNNVNVSGAIQTGNNLSATANNNLSVGATTAVGTSTLTATNGSATLTGDALSGGAMTIAAGTDVSAQGSVKSLGDLAINATSGNVTAAGAVASAGNAALNAGQNLTLNGQTTVSKGATLTGNNITTQGVAVGGNLTATATNNLDTSAGQLHAQFDASAPALSVNGNASLKGANVTTANAVVGGTTQITASQNLTTGGTAAFKGDAILSGNTITNVGTQMAGGNLNVSGFNVTNTGSLSSLQTATVNTTDLNNGGSIYGPTANITVGNATINSGSLLATNALNLTTSSLSNSGLIFAGDVRNPTAATGDTTVTVTGGNGSFDNTAGKILAQNIATLNLPNQTLDPSTGILGTIDGTNGVNLSGLSVNNSGTWTLPARAVTVTAAQGITNAGTINQGTGSLTLNSTVGNTGTINGNDLTINGSLVNAASGTVSANALTLNGSGTNAGLVQANNTLAISGTSYDNSGGTTRVGTNNGPAGSGNATINLSGDLGNAGGTLTATNDLTIAANNVNNSAAANISTTTSTSTVINSPLLMSTVIGTEDFYYIDSGADGTLSWYVYPLTSTLGGLLSPGGNSTMVPDPHPSWIVQLAHAAGAPLPTVNLATYYSPAPNANHIASGPTAFQPVATSGTVTFVRLPYAVNSGGGAGPLYTWVVQDGTVPTGGSDGPYQTQTFSIPTVTETRTSVSGSNTPSVIAAGNNLSLTANTLNNQGGTISAGHDANLNVQTLNNGGVTYTSSVTDTVDSASLQAFMSGIIALSSTLPSWSGLPSEQVSVRGSGNMYGTYCDSSGCDVGSPNPPAKFNFLAPSAVTVQSVSSSTTLQTPAGQVLAGHDINLSGGNLVNAGSLTAGNNVNINSSSFTNQGVNNGSKTVTAGCPSGFAGCSSATTTNGNSETYSYQQTNSSVTAGNDLVIAANQVSNTYGNLVARNNVVIGGVGTTETAPTQASSVTNTSGAIEAGNDVTINAATLTNTIAVPAQVHQNYGTAAPFTGCTSNCEAYVDVKSADPGTITANHNVNLTAGTFSNIGSLVTAQNAVTINASQSASNGNQYLNAYWRSSVPFQGSNYVAWGCANNPSLCVNLYGSAYNASDAQDPAGLPSSVGMSDFVPGTIQAGNTLVVNSPTLTTTGNVIGPNVALTGATLVNGLANPNVYTPPPAVSGQVISLGPVSVSSYVASTVDAAGFVTNASGQRTSVTGAAGLPSNSPVGVQTVGKPTLPVITTTSSPSGAAAGNASAGTVSTPTTTTVKTIAGETVQVNYLTNNPAGQLVDSVSSASLIAALPAALRPAGVPFYYDPYTENQQIEQAALGATGKSSFYSTPSATDSTSQASVSNQDKMALYGAALEYAEKNNVALGTQLSQAQLAQINAPMLWYVEQTVPEPGCTATGNGSCPTVQALMPEVLLPQNFAVVNADGEITGTNVALNYANSILDTGTITAQNLSVHTSSLTLEQRSTNVGTIYDALAGGEGVTATSGTLVQQGGFMTAASYDMEVQSINQIGGALQQVGADGIVDAAGTQAMLANLKSQLGSDFTQSTVSNNLHTSTVASADDGFGLQIISIAIAVVAAIMMQPEISVGIASMTGATEAAADGAFMAAAAGAEGVGITAAASVAGGTLAVGGLANTALSVGLSSFLSSAIGQVVGTGQIDFGSALRNGLIGAVTAGLTNGITFDPNTQTIGFSVDASVQGVTAPSLSQLAGVQNVGNTVVPQAGASVAATLPQQALAIAGEATLQAGVQTAIQGGSFLTNLRNSAVADVAAAAAYSIGNVANIPGSPIQVGTPGYWLAHAALGCAAGAATGQGCGGGAIGGAVSAGLNPIINSSGALPPAALAAVETLVSGSVAGALGFNVQGAVTAAQNETLNNFCEHNSCGRALAAVGAAVGGGVAAAGSVVVDAATGGLNVVATPAEVAGGATVGAVVGGAIGSGLDWLGAHSGAILNSGEDNSASTPTSPAIDPADVAGKTPEEIDQHAKDSGLIPKGPNPQGGQGAYVDPVTGEQRILIHPADPCPHCHVNDPSGGRLDINGNPVAPESPDAHLPLNTK</sequence>
<feature type="compositionally biased region" description="Polar residues" evidence="1">
    <location>
        <begin position="2911"/>
        <end position="2921"/>
    </location>
</feature>
<organism evidence="3 4">
    <name type="scientific">Burkholderia vietnamiensis</name>
    <dbReference type="NCBI Taxonomy" id="60552"/>
    <lineage>
        <taxon>Bacteria</taxon>
        <taxon>Pseudomonadati</taxon>
        <taxon>Pseudomonadota</taxon>
        <taxon>Betaproteobacteria</taxon>
        <taxon>Burkholderiales</taxon>
        <taxon>Burkholderiaceae</taxon>
        <taxon>Burkholderia</taxon>
        <taxon>Burkholderia cepacia complex</taxon>
    </lineage>
</organism>
<dbReference type="Pfam" id="PF05860">
    <property type="entry name" value="TPS"/>
    <property type="match status" value="1"/>
</dbReference>
<dbReference type="RefSeq" id="WP_105856827.1">
    <property type="nucleotide sequence ID" value="NZ_CADFFR010000074.1"/>
</dbReference>
<dbReference type="NCBIfam" id="TIGR01901">
    <property type="entry name" value="adhes_NPXG"/>
    <property type="match status" value="1"/>
</dbReference>
<evidence type="ECO:0000256" key="1">
    <source>
        <dbReference type="SAM" id="MobiDB-lite"/>
    </source>
</evidence>
<protein>
    <submittedName>
        <fullName evidence="3">Filamentous hemagglutinin</fullName>
    </submittedName>
</protein>
<dbReference type="EMBL" id="PVHK01000151">
    <property type="protein sequence ID" value="PRH40472.1"/>
    <property type="molecule type" value="Genomic_DNA"/>
</dbReference>
<dbReference type="InterPro" id="IPR012334">
    <property type="entry name" value="Pectin_lyas_fold"/>
</dbReference>
<proteinExistence type="predicted"/>
<reference evidence="3 4" key="1">
    <citation type="submission" date="2018-03" db="EMBL/GenBank/DDBJ databases">
        <authorList>
            <person name="Nguyen K."/>
            <person name="Fouts D."/>
            <person name="Sutton G."/>
        </authorList>
    </citation>
    <scope>NUCLEOTIDE SEQUENCE [LARGE SCALE GENOMIC DNA]</scope>
    <source>
        <strain evidence="3 4">AU3578</strain>
    </source>
</reference>
<dbReference type="SUPFAM" id="SSF51126">
    <property type="entry name" value="Pectin lyase-like"/>
    <property type="match status" value="1"/>
</dbReference>
<dbReference type="SMART" id="SM00912">
    <property type="entry name" value="Haemagg_act"/>
    <property type="match status" value="1"/>
</dbReference>
<evidence type="ECO:0000313" key="3">
    <source>
        <dbReference type="EMBL" id="PRH40472.1"/>
    </source>
</evidence>
<comment type="caution">
    <text evidence="3">The sequence shown here is derived from an EMBL/GenBank/DDBJ whole genome shotgun (WGS) entry which is preliminary data.</text>
</comment>
<feature type="region of interest" description="Disordered" evidence="1">
    <location>
        <begin position="2977"/>
        <end position="3012"/>
    </location>
</feature>
<accession>A0AA44Y1V1</accession>
<evidence type="ECO:0000313" key="4">
    <source>
        <dbReference type="Proteomes" id="UP000237632"/>
    </source>
</evidence>
<dbReference type="InterPro" id="IPR011050">
    <property type="entry name" value="Pectin_lyase_fold/virulence"/>
</dbReference>
<dbReference type="InterPro" id="IPR008638">
    <property type="entry name" value="FhaB/CdiA-like_TPS"/>
</dbReference>
<dbReference type="InterPro" id="IPR010069">
    <property type="entry name" value="CdiA_FHA1_rpt"/>
</dbReference>
<dbReference type="Proteomes" id="UP000237632">
    <property type="component" value="Unassembled WGS sequence"/>
</dbReference>
<feature type="domain" description="Filamentous haemagglutinin FhaB/tRNA nuclease CdiA-like TPS" evidence="2">
    <location>
        <begin position="84"/>
        <end position="204"/>
    </location>
</feature>